<organism evidence="2 3">
    <name type="scientific">Rhizobium indigoferae</name>
    <dbReference type="NCBI Taxonomy" id="158891"/>
    <lineage>
        <taxon>Bacteria</taxon>
        <taxon>Pseudomonadati</taxon>
        <taxon>Pseudomonadota</taxon>
        <taxon>Alphaproteobacteria</taxon>
        <taxon>Hyphomicrobiales</taxon>
        <taxon>Rhizobiaceae</taxon>
        <taxon>Rhizobium/Agrobacterium group</taxon>
        <taxon>Rhizobium</taxon>
    </lineage>
</organism>
<dbReference type="EMBL" id="CP140635">
    <property type="protein sequence ID" value="WQN37307.1"/>
    <property type="molecule type" value="Genomic_DNA"/>
</dbReference>
<evidence type="ECO:0000313" key="3">
    <source>
        <dbReference type="Proteomes" id="UP001322785"/>
    </source>
</evidence>
<evidence type="ECO:0000256" key="1">
    <source>
        <dbReference type="SAM" id="MobiDB-lite"/>
    </source>
</evidence>
<dbReference type="Proteomes" id="UP001322785">
    <property type="component" value="Chromosome"/>
</dbReference>
<dbReference type="RefSeq" id="WP_193446566.1">
    <property type="nucleotide sequence ID" value="NZ_BSOQ01000007.1"/>
</dbReference>
<keyword evidence="3" id="KW-1185">Reference proteome</keyword>
<sequence length="131" mass="15065">MESRALAEYARCSRAERLNLALRRNIPDASGLRAAKEKIQEKGPAEARPSLIRSGEKQERRAVHTVRSMSQRGQMSLHRYARQRIFRDRPNRSAPKNIRPCGATLVALQQRLRLAMFIKIDITKHIAKHDD</sequence>
<gene>
    <name evidence="2" type="ORF">U5G49_002425</name>
</gene>
<protein>
    <recommendedName>
        <fullName evidence="4">Resolvase/invertase-type recombinase catalytic domain-containing protein</fullName>
    </recommendedName>
</protein>
<name>A0ABZ0ZEN3_9HYPH</name>
<evidence type="ECO:0000313" key="2">
    <source>
        <dbReference type="EMBL" id="WQN37307.1"/>
    </source>
</evidence>
<feature type="region of interest" description="Disordered" evidence="1">
    <location>
        <begin position="33"/>
        <end position="78"/>
    </location>
</feature>
<proteinExistence type="predicted"/>
<accession>A0ABZ0ZEN3</accession>
<feature type="compositionally biased region" description="Basic and acidic residues" evidence="1">
    <location>
        <begin position="34"/>
        <end position="45"/>
    </location>
</feature>
<evidence type="ECO:0008006" key="4">
    <source>
        <dbReference type="Google" id="ProtNLM"/>
    </source>
</evidence>
<reference evidence="2 3" key="1">
    <citation type="submission" date="2023-12" db="EMBL/GenBank/DDBJ databases">
        <authorList>
            <person name="Menendez E."/>
            <person name="Kaur S."/>
            <person name="Flores-Felix J.D."/>
            <person name="diCenzo G.C."/>
            <person name="Peix A."/>
            <person name="Velazquez E."/>
        </authorList>
    </citation>
    <scope>NUCLEOTIDE SEQUENCE [LARGE SCALE GENOMIC DNA]</scope>
    <source>
        <strain evidence="2 3">CIP 108029</strain>
    </source>
</reference>